<evidence type="ECO:0000259" key="6">
    <source>
        <dbReference type="PROSITE" id="PS51998"/>
    </source>
</evidence>
<dbReference type="GO" id="GO:0006325">
    <property type="term" value="P:chromatin organization"/>
    <property type="evidence" value="ECO:0007669"/>
    <property type="project" value="UniProtKB-KW"/>
</dbReference>
<evidence type="ECO:0000256" key="3">
    <source>
        <dbReference type="ARBA" id="ARBA00023125"/>
    </source>
</evidence>
<dbReference type="EMBL" id="JAMFTS010000005">
    <property type="protein sequence ID" value="KAJ4755386.1"/>
    <property type="molecule type" value="Genomic_DNA"/>
</dbReference>
<evidence type="ECO:0000256" key="4">
    <source>
        <dbReference type="ARBA" id="ARBA00023242"/>
    </source>
</evidence>
<dbReference type="GO" id="GO:0003677">
    <property type="term" value="F:DNA binding"/>
    <property type="evidence" value="ECO:0007669"/>
    <property type="project" value="UniProtKB-KW"/>
</dbReference>
<comment type="caution">
    <text evidence="7">The sequence shown here is derived from an EMBL/GenBank/DDBJ whole genome shotgun (WGS) entry which is preliminary data.</text>
</comment>
<dbReference type="GO" id="GO:0005634">
    <property type="term" value="C:nucleus"/>
    <property type="evidence" value="ECO:0007669"/>
    <property type="project" value="UniProtKB-SubCell"/>
</dbReference>
<name>A0AAV8CJL2_9POAL</name>
<evidence type="ECO:0000313" key="8">
    <source>
        <dbReference type="Proteomes" id="UP001140206"/>
    </source>
</evidence>
<dbReference type="PANTHER" id="PTHR13468">
    <property type="entry name" value="DEK PROTEIN"/>
    <property type="match status" value="1"/>
</dbReference>
<evidence type="ECO:0000256" key="2">
    <source>
        <dbReference type="ARBA" id="ARBA00022853"/>
    </source>
</evidence>
<evidence type="ECO:0000256" key="1">
    <source>
        <dbReference type="ARBA" id="ARBA00004123"/>
    </source>
</evidence>
<dbReference type="Pfam" id="PF08766">
    <property type="entry name" value="DEK_C"/>
    <property type="match status" value="1"/>
</dbReference>
<feature type="domain" description="DEK-C" evidence="6">
    <location>
        <begin position="403"/>
        <end position="458"/>
    </location>
</feature>
<dbReference type="GO" id="GO:2000779">
    <property type="term" value="P:regulation of double-strand break repair"/>
    <property type="evidence" value="ECO:0007669"/>
    <property type="project" value="TreeGrafter"/>
</dbReference>
<keyword evidence="2" id="KW-0156">Chromatin regulator</keyword>
<reference evidence="7" key="1">
    <citation type="submission" date="2022-08" db="EMBL/GenBank/DDBJ databases">
        <authorList>
            <person name="Marques A."/>
        </authorList>
    </citation>
    <scope>NUCLEOTIDE SEQUENCE</scope>
    <source>
        <strain evidence="7">RhyPub2mFocal</strain>
        <tissue evidence="7">Leaves</tissue>
    </source>
</reference>
<feature type="region of interest" description="Disordered" evidence="5">
    <location>
        <begin position="261"/>
        <end position="352"/>
    </location>
</feature>
<dbReference type="PANTHER" id="PTHR13468:SF7">
    <property type="entry name" value="OS03G0412900 PROTEIN"/>
    <property type="match status" value="1"/>
</dbReference>
<feature type="compositionally biased region" description="Basic and acidic residues" evidence="5">
    <location>
        <begin position="317"/>
        <end position="329"/>
    </location>
</feature>
<dbReference type="GO" id="GO:0042393">
    <property type="term" value="F:histone binding"/>
    <property type="evidence" value="ECO:0007669"/>
    <property type="project" value="TreeGrafter"/>
</dbReference>
<keyword evidence="3" id="KW-0238">DNA-binding</keyword>
<dbReference type="InterPro" id="IPR044198">
    <property type="entry name" value="DEK"/>
</dbReference>
<dbReference type="AlphaFoldDB" id="A0AAV8CJL2"/>
<gene>
    <name evidence="7" type="ORF">LUZ62_089791</name>
</gene>
<keyword evidence="4" id="KW-0539">Nucleus</keyword>
<keyword evidence="8" id="KW-1185">Reference proteome</keyword>
<comment type="subcellular location">
    <subcellularLocation>
        <location evidence="1">Nucleus</location>
    </subcellularLocation>
</comment>
<organism evidence="7 8">
    <name type="scientific">Rhynchospora pubera</name>
    <dbReference type="NCBI Taxonomy" id="906938"/>
    <lineage>
        <taxon>Eukaryota</taxon>
        <taxon>Viridiplantae</taxon>
        <taxon>Streptophyta</taxon>
        <taxon>Embryophyta</taxon>
        <taxon>Tracheophyta</taxon>
        <taxon>Spermatophyta</taxon>
        <taxon>Magnoliopsida</taxon>
        <taxon>Liliopsida</taxon>
        <taxon>Poales</taxon>
        <taxon>Cyperaceae</taxon>
        <taxon>Cyperoideae</taxon>
        <taxon>Rhynchosporeae</taxon>
        <taxon>Rhynchospora</taxon>
    </lineage>
</organism>
<dbReference type="SUPFAM" id="SSF109715">
    <property type="entry name" value="DEK C-terminal domain"/>
    <property type="match status" value="1"/>
</dbReference>
<accession>A0AAV8CJL2</accession>
<dbReference type="InterPro" id="IPR014876">
    <property type="entry name" value="DEK_C"/>
</dbReference>
<proteinExistence type="predicted"/>
<sequence length="473" mass="54002">MCYYSGLPFLNKKGVINETPESARPNDGGLSGKMFKQIKHDGVRSTILEHIGSISRFTRVCMAWVVATLQSEAFRRSRTVSSNHVCHLFQNRGEKVTTQKDIRMVNEEEIHIEDEDDVNQEKENNADSDNIPVEFTEKFVIKKGKGTPLKDIPNVVSKLETKVFSFFTALHCILYGQNDEVEDYKKDVLHFSGFVLHDDEENQREKVKERLCRCTREMLAQLFSVFDICVGTAFYGMKKEKIIQLLLNFLEAPYDGSEEAESFHKEPFQMPSRKRKLETTEKLSSEMDTSSSLEAVHEEDKEESKEANNNVTSSEPEEMRGSEKEKKSTVPETPMDGGLNLSKDVPDMNEGTRGVASFELNSKSSSEKLMKSVWELEKSNKNQKFTESRVANGGDKPPKEWCDPSCEEVQNAISIILEKIDITTATFTDVLEELDEHFEMDMSPRKDAIKVMIEEGLYRLADNILELEDHEEN</sequence>
<dbReference type="Gene3D" id="1.10.10.60">
    <property type="entry name" value="Homeodomain-like"/>
    <property type="match status" value="1"/>
</dbReference>
<feature type="compositionally biased region" description="Basic and acidic residues" evidence="5">
    <location>
        <begin position="295"/>
        <end position="306"/>
    </location>
</feature>
<dbReference type="Proteomes" id="UP001140206">
    <property type="component" value="Chromosome 5"/>
</dbReference>
<protein>
    <submittedName>
        <fullName evidence="7">DEK domain-containing chromatin associated protein</fullName>
    </submittedName>
</protein>
<evidence type="ECO:0000256" key="5">
    <source>
        <dbReference type="SAM" id="MobiDB-lite"/>
    </source>
</evidence>
<evidence type="ECO:0000313" key="7">
    <source>
        <dbReference type="EMBL" id="KAJ4755386.1"/>
    </source>
</evidence>
<dbReference type="PROSITE" id="PS51998">
    <property type="entry name" value="DEK_C"/>
    <property type="match status" value="1"/>
</dbReference>